<comment type="subcellular location">
    <subcellularLocation>
        <location evidence="4">Nucleus</location>
    </subcellularLocation>
</comment>
<evidence type="ECO:0000313" key="7">
    <source>
        <dbReference type="Proteomes" id="UP000228380"/>
    </source>
</evidence>
<dbReference type="PANTHER" id="PTHR33077:SF61">
    <property type="entry name" value="PROTEIN TIFY 3A-RELATED"/>
    <property type="match status" value="1"/>
</dbReference>
<accession>A0A8B9AKX7</accession>
<organism evidence="7 8">
    <name type="scientific">Phoenix dactylifera</name>
    <name type="common">Date palm</name>
    <dbReference type="NCBI Taxonomy" id="42345"/>
    <lineage>
        <taxon>Eukaryota</taxon>
        <taxon>Viridiplantae</taxon>
        <taxon>Streptophyta</taxon>
        <taxon>Embryophyta</taxon>
        <taxon>Tracheophyta</taxon>
        <taxon>Spermatophyta</taxon>
        <taxon>Magnoliopsida</taxon>
        <taxon>Liliopsida</taxon>
        <taxon>Arecaceae</taxon>
        <taxon>Coryphoideae</taxon>
        <taxon>Phoeniceae</taxon>
        <taxon>Phoenix</taxon>
    </lineage>
</organism>
<keyword evidence="2 4" id="KW-1184">Jasmonic acid signaling pathway</keyword>
<feature type="compositionally biased region" description="Low complexity" evidence="5">
    <location>
        <begin position="164"/>
        <end position="177"/>
    </location>
</feature>
<dbReference type="OrthoDB" id="649989at2759"/>
<comment type="function">
    <text evidence="4">Repressor of jasmonate responses.</text>
</comment>
<name>A0A8B9AKX7_PHODC</name>
<evidence type="ECO:0000313" key="8">
    <source>
        <dbReference type="RefSeq" id="XP_038987381.1"/>
    </source>
</evidence>
<comment type="similarity">
    <text evidence="1 4">Belongs to the TIFY/JAZ family.</text>
</comment>
<dbReference type="PROSITE" id="PS51320">
    <property type="entry name" value="TIFY"/>
    <property type="match status" value="1"/>
</dbReference>
<dbReference type="SMART" id="SM00979">
    <property type="entry name" value="TIFY"/>
    <property type="match status" value="1"/>
</dbReference>
<keyword evidence="3" id="KW-0832">Ubl conjugation</keyword>
<dbReference type="GO" id="GO:0031347">
    <property type="term" value="P:regulation of defense response"/>
    <property type="evidence" value="ECO:0007669"/>
    <property type="project" value="UniProtKB-UniRule"/>
</dbReference>
<evidence type="ECO:0000256" key="3">
    <source>
        <dbReference type="ARBA" id="ARBA00022843"/>
    </source>
</evidence>
<feature type="region of interest" description="Disordered" evidence="5">
    <location>
        <begin position="1"/>
        <end position="30"/>
    </location>
</feature>
<comment type="domain">
    <text evidence="4">The jas domain is required for interaction with COI1.</text>
</comment>
<dbReference type="RefSeq" id="XP_038987381.1">
    <property type="nucleotide sequence ID" value="XM_039131453.1"/>
</dbReference>
<evidence type="ECO:0000259" key="6">
    <source>
        <dbReference type="PROSITE" id="PS51320"/>
    </source>
</evidence>
<evidence type="ECO:0000256" key="5">
    <source>
        <dbReference type="SAM" id="MobiDB-lite"/>
    </source>
</evidence>
<dbReference type="Proteomes" id="UP000228380">
    <property type="component" value="Chromosome 11"/>
</dbReference>
<evidence type="ECO:0000256" key="1">
    <source>
        <dbReference type="ARBA" id="ARBA00008614"/>
    </source>
</evidence>
<dbReference type="GeneID" id="103700608"/>
<feature type="domain" description="Tify" evidence="6">
    <location>
        <begin position="56"/>
        <end position="91"/>
    </location>
</feature>
<gene>
    <name evidence="8" type="primary">LOC103700608</name>
</gene>
<dbReference type="Pfam" id="PF09425">
    <property type="entry name" value="Jas_motif"/>
    <property type="match status" value="1"/>
</dbReference>
<keyword evidence="4" id="KW-0539">Nucleus</keyword>
<sequence>MEAASGKEAEKIKEEDTVEIKREAETEEDESALLLSLKAGINADSNSRNTATPMPNDPAGSQLTIFYNGAVGVYDAVPAEKAQAIMLIAAAAAAAANNRNAAAKASPALARSLSLQSSSGGASPQNQLIAGPGNSLRKLQAELPGARRNSLQRFLEKRRDRLVSKAPYASAKPSSDSMEVSVEGKPQIS</sequence>
<evidence type="ECO:0000256" key="2">
    <source>
        <dbReference type="ARBA" id="ARBA00022819"/>
    </source>
</evidence>
<evidence type="ECO:0000256" key="4">
    <source>
        <dbReference type="RuleBase" id="RU369065"/>
    </source>
</evidence>
<dbReference type="InterPro" id="IPR010399">
    <property type="entry name" value="Tify_dom"/>
</dbReference>
<proteinExistence type="inferred from homology"/>
<feature type="compositionally biased region" description="Basic and acidic residues" evidence="5">
    <location>
        <begin position="1"/>
        <end position="24"/>
    </location>
</feature>
<dbReference type="GO" id="GO:2000022">
    <property type="term" value="P:regulation of jasmonic acid mediated signaling pathway"/>
    <property type="evidence" value="ECO:0007669"/>
    <property type="project" value="UniProtKB-UniRule"/>
</dbReference>
<dbReference type="KEGG" id="pda:103700608"/>
<dbReference type="InterPro" id="IPR018467">
    <property type="entry name" value="CCT_CS"/>
</dbReference>
<dbReference type="InterPro" id="IPR040390">
    <property type="entry name" value="TIFY/JAZ"/>
</dbReference>
<feature type="region of interest" description="Disordered" evidence="5">
    <location>
        <begin position="162"/>
        <end position="189"/>
    </location>
</feature>
<dbReference type="PANTHER" id="PTHR33077">
    <property type="entry name" value="PROTEIN TIFY 4A-RELATED-RELATED"/>
    <property type="match status" value="1"/>
</dbReference>
<dbReference type="GO" id="GO:0009611">
    <property type="term" value="P:response to wounding"/>
    <property type="evidence" value="ECO:0007669"/>
    <property type="project" value="UniProtKB-UniRule"/>
</dbReference>
<keyword evidence="7" id="KW-1185">Reference proteome</keyword>
<dbReference type="Pfam" id="PF06200">
    <property type="entry name" value="tify"/>
    <property type="match status" value="1"/>
</dbReference>
<reference evidence="8" key="2">
    <citation type="submission" date="2025-08" db="UniProtKB">
        <authorList>
            <consortium name="RefSeq"/>
        </authorList>
    </citation>
    <scope>IDENTIFICATION</scope>
    <source>
        <tissue evidence="8">Young leaves</tissue>
    </source>
</reference>
<dbReference type="GO" id="GO:0005634">
    <property type="term" value="C:nucleus"/>
    <property type="evidence" value="ECO:0007669"/>
    <property type="project" value="UniProtKB-SubCell"/>
</dbReference>
<dbReference type="AlphaFoldDB" id="A0A8B9AKX7"/>
<reference evidence="7" key="1">
    <citation type="journal article" date="2019" name="Nat. Commun.">
        <title>Genome-wide association mapping of date palm fruit traits.</title>
        <authorList>
            <person name="Hazzouri K.M."/>
            <person name="Gros-Balthazard M."/>
            <person name="Flowers J.M."/>
            <person name="Copetti D."/>
            <person name="Lemansour A."/>
            <person name="Lebrun M."/>
            <person name="Masmoudi K."/>
            <person name="Ferrand S."/>
            <person name="Dhar M.I."/>
            <person name="Fresquez Z.A."/>
            <person name="Rosas U."/>
            <person name="Zhang J."/>
            <person name="Talag J."/>
            <person name="Lee S."/>
            <person name="Kudrna D."/>
            <person name="Powell R.F."/>
            <person name="Leitch I.J."/>
            <person name="Krueger R.R."/>
            <person name="Wing R.A."/>
            <person name="Amiri K.M.A."/>
            <person name="Purugganan M.D."/>
        </authorList>
    </citation>
    <scope>NUCLEOTIDE SEQUENCE [LARGE SCALE GENOMIC DNA]</scope>
    <source>
        <strain evidence="7">cv. Khalas</strain>
    </source>
</reference>
<protein>
    <recommendedName>
        <fullName evidence="4">Protein TIFY</fullName>
    </recommendedName>
    <alternativeName>
        <fullName evidence="4">Jasmonate ZIM domain-containing protein</fullName>
    </alternativeName>
</protein>